<dbReference type="Pfam" id="PF00583">
    <property type="entry name" value="Acetyltransf_1"/>
    <property type="match status" value="1"/>
</dbReference>
<proteinExistence type="predicted"/>
<protein>
    <submittedName>
        <fullName evidence="2">GNAT family protein</fullName>
        <ecNumber evidence="2">2.-.-.-</ecNumber>
    </submittedName>
</protein>
<evidence type="ECO:0000313" key="3">
    <source>
        <dbReference type="Proteomes" id="UP001304071"/>
    </source>
</evidence>
<accession>A0ABZ0QH46</accession>
<dbReference type="EMBL" id="CP138204">
    <property type="protein sequence ID" value="WPC75823.1"/>
    <property type="molecule type" value="Genomic_DNA"/>
</dbReference>
<evidence type="ECO:0000313" key="2">
    <source>
        <dbReference type="EMBL" id="WPC75823.1"/>
    </source>
</evidence>
<dbReference type="RefSeq" id="WP_261897796.1">
    <property type="nucleotide sequence ID" value="NZ_AP024896.1"/>
</dbReference>
<dbReference type="InterPro" id="IPR000182">
    <property type="entry name" value="GNAT_dom"/>
</dbReference>
<dbReference type="Gene3D" id="3.40.630.30">
    <property type="match status" value="1"/>
</dbReference>
<dbReference type="SUPFAM" id="SSF55729">
    <property type="entry name" value="Acyl-CoA N-acyltransferases (Nat)"/>
    <property type="match status" value="1"/>
</dbReference>
<keyword evidence="2" id="KW-0808">Transferase</keyword>
<evidence type="ECO:0000259" key="1">
    <source>
        <dbReference type="PROSITE" id="PS51186"/>
    </source>
</evidence>
<reference evidence="2 3" key="1">
    <citation type="submission" date="2023-11" db="EMBL/GenBank/DDBJ databases">
        <title>Plant-associative lifestyle of Vibrio porteresiae and its evolutionary dynamics.</title>
        <authorList>
            <person name="Rameshkumar N."/>
            <person name="Kirti K."/>
        </authorList>
    </citation>
    <scope>NUCLEOTIDE SEQUENCE [LARGE SCALE GENOMIC DNA]</scope>
    <source>
        <strain evidence="2 3">MSSRF30</strain>
    </source>
</reference>
<dbReference type="GO" id="GO:0016740">
    <property type="term" value="F:transferase activity"/>
    <property type="evidence" value="ECO:0007669"/>
    <property type="project" value="UniProtKB-KW"/>
</dbReference>
<dbReference type="InterPro" id="IPR016181">
    <property type="entry name" value="Acyl_CoA_acyltransferase"/>
</dbReference>
<dbReference type="Proteomes" id="UP001304071">
    <property type="component" value="Chromosome 2"/>
</dbReference>
<name>A0ABZ0QH46_9VIBR</name>
<dbReference type="EC" id="2.-.-.-" evidence="2"/>
<feature type="domain" description="N-acetyltransferase" evidence="1">
    <location>
        <begin position="3"/>
        <end position="157"/>
    </location>
</feature>
<organism evidence="2 3">
    <name type="scientific">Vibrio porteresiae DSM 19223</name>
    <dbReference type="NCBI Taxonomy" id="1123496"/>
    <lineage>
        <taxon>Bacteria</taxon>
        <taxon>Pseudomonadati</taxon>
        <taxon>Pseudomonadota</taxon>
        <taxon>Gammaproteobacteria</taxon>
        <taxon>Vibrionales</taxon>
        <taxon>Vibrionaceae</taxon>
        <taxon>Vibrio</taxon>
    </lineage>
</organism>
<keyword evidence="3" id="KW-1185">Reference proteome</keyword>
<dbReference type="PROSITE" id="PS51186">
    <property type="entry name" value="GNAT"/>
    <property type="match status" value="1"/>
</dbReference>
<gene>
    <name evidence="2" type="ORF">R8Z52_23195</name>
</gene>
<sequence length="158" mass="17732">MNLTIQPLSKVHYAQLCELAVSDEQQQYVGTMEGLLACVSMDVHPHVICVKDQVIGFFLIDTFYGIKYDFAHDNAIGLRGFFIDQRYQGKGYAKATMGQFGAYLKNYYSHRESIYLTVNCRNLFAKKSYLAGGFIDTGELYLGGAAGPQHVMKLTYVS</sequence>